<name>A0A2J7PP53_9NEOP</name>
<evidence type="ECO:0000313" key="1">
    <source>
        <dbReference type="EMBL" id="PNF18124.1"/>
    </source>
</evidence>
<accession>A0A2J7PP53</accession>
<dbReference type="EMBL" id="NEVH01023279">
    <property type="protein sequence ID" value="PNF18124.1"/>
    <property type="molecule type" value="Genomic_DNA"/>
</dbReference>
<reference evidence="1 2" key="1">
    <citation type="submission" date="2017-12" db="EMBL/GenBank/DDBJ databases">
        <title>Hemimetabolous genomes reveal molecular basis of termite eusociality.</title>
        <authorList>
            <person name="Harrison M.C."/>
            <person name="Jongepier E."/>
            <person name="Robertson H.M."/>
            <person name="Arning N."/>
            <person name="Bitard-Feildel T."/>
            <person name="Chao H."/>
            <person name="Childers C.P."/>
            <person name="Dinh H."/>
            <person name="Doddapaneni H."/>
            <person name="Dugan S."/>
            <person name="Gowin J."/>
            <person name="Greiner C."/>
            <person name="Han Y."/>
            <person name="Hu H."/>
            <person name="Hughes D.S.T."/>
            <person name="Huylmans A.-K."/>
            <person name="Kemena C."/>
            <person name="Kremer L.P.M."/>
            <person name="Lee S.L."/>
            <person name="Lopez-Ezquerra A."/>
            <person name="Mallet L."/>
            <person name="Monroy-Kuhn J.M."/>
            <person name="Moser A."/>
            <person name="Murali S.C."/>
            <person name="Muzny D.M."/>
            <person name="Otani S."/>
            <person name="Piulachs M.-D."/>
            <person name="Poelchau M."/>
            <person name="Qu J."/>
            <person name="Schaub F."/>
            <person name="Wada-Katsumata A."/>
            <person name="Worley K.C."/>
            <person name="Xie Q."/>
            <person name="Ylla G."/>
            <person name="Poulsen M."/>
            <person name="Gibbs R.A."/>
            <person name="Schal C."/>
            <person name="Richards S."/>
            <person name="Belles X."/>
            <person name="Korb J."/>
            <person name="Bornberg-Bauer E."/>
        </authorList>
    </citation>
    <scope>NUCLEOTIDE SEQUENCE [LARGE SCALE GENOMIC DNA]</scope>
    <source>
        <tissue evidence="1">Whole body</tissue>
    </source>
</reference>
<proteinExistence type="predicted"/>
<dbReference type="InParanoid" id="A0A2J7PP53"/>
<evidence type="ECO:0000313" key="2">
    <source>
        <dbReference type="Proteomes" id="UP000235965"/>
    </source>
</evidence>
<organism evidence="1 2">
    <name type="scientific">Cryptotermes secundus</name>
    <dbReference type="NCBI Taxonomy" id="105785"/>
    <lineage>
        <taxon>Eukaryota</taxon>
        <taxon>Metazoa</taxon>
        <taxon>Ecdysozoa</taxon>
        <taxon>Arthropoda</taxon>
        <taxon>Hexapoda</taxon>
        <taxon>Insecta</taxon>
        <taxon>Pterygota</taxon>
        <taxon>Neoptera</taxon>
        <taxon>Polyneoptera</taxon>
        <taxon>Dictyoptera</taxon>
        <taxon>Blattodea</taxon>
        <taxon>Blattoidea</taxon>
        <taxon>Termitoidae</taxon>
        <taxon>Kalotermitidae</taxon>
        <taxon>Cryptotermitinae</taxon>
        <taxon>Cryptotermes</taxon>
    </lineage>
</organism>
<dbReference type="AlphaFoldDB" id="A0A2J7PP53"/>
<sequence length="61" mass="7267">MLRLYTENLWVRQVVVRELPTSEYRSSKGNPHCQKQLPYNGYKKTYHVVVNCEVCRLARDP</sequence>
<protein>
    <submittedName>
        <fullName evidence="1">Uncharacterized protein</fullName>
    </submittedName>
</protein>
<dbReference type="Proteomes" id="UP000235965">
    <property type="component" value="Unassembled WGS sequence"/>
</dbReference>
<gene>
    <name evidence="1" type="ORF">B7P43_G02632</name>
</gene>
<comment type="caution">
    <text evidence="1">The sequence shown here is derived from an EMBL/GenBank/DDBJ whole genome shotgun (WGS) entry which is preliminary data.</text>
</comment>
<keyword evidence="2" id="KW-1185">Reference proteome</keyword>